<keyword evidence="3" id="KW-0547">Nucleotide-binding</keyword>
<feature type="region of interest" description="Disordered" evidence="1">
    <location>
        <begin position="1"/>
        <end position="25"/>
    </location>
</feature>
<dbReference type="SUPFAM" id="SSF55874">
    <property type="entry name" value="ATPase domain of HSP90 chaperone/DNA topoisomerase II/histidine kinase"/>
    <property type="match status" value="1"/>
</dbReference>
<comment type="caution">
    <text evidence="3">The sequence shown here is derived from an EMBL/GenBank/DDBJ whole genome shotgun (WGS) entry which is preliminary data.</text>
</comment>
<dbReference type="GO" id="GO:0005524">
    <property type="term" value="F:ATP binding"/>
    <property type="evidence" value="ECO:0007669"/>
    <property type="project" value="UniProtKB-KW"/>
</dbReference>
<keyword evidence="3" id="KW-0067">ATP-binding</keyword>
<evidence type="ECO:0000256" key="1">
    <source>
        <dbReference type="SAM" id="MobiDB-lite"/>
    </source>
</evidence>
<organism evidence="3 4">
    <name type="scientific">Polyangium fumosum</name>
    <dbReference type="NCBI Taxonomy" id="889272"/>
    <lineage>
        <taxon>Bacteria</taxon>
        <taxon>Pseudomonadati</taxon>
        <taxon>Myxococcota</taxon>
        <taxon>Polyangia</taxon>
        <taxon>Polyangiales</taxon>
        <taxon>Polyangiaceae</taxon>
        <taxon>Polyangium</taxon>
    </lineage>
</organism>
<evidence type="ECO:0000313" key="3">
    <source>
        <dbReference type="EMBL" id="TKD08410.1"/>
    </source>
</evidence>
<reference evidence="3 4" key="1">
    <citation type="submission" date="2019-04" db="EMBL/GenBank/DDBJ databases">
        <authorList>
            <person name="Li Y."/>
            <person name="Wang J."/>
        </authorList>
    </citation>
    <scope>NUCLEOTIDE SEQUENCE [LARGE SCALE GENOMIC DNA]</scope>
    <source>
        <strain evidence="3 4">DSM 14668</strain>
    </source>
</reference>
<name>A0A4U1JCN8_9BACT</name>
<accession>A0A4U1JCN8</accession>
<dbReference type="EMBL" id="SSMQ01000014">
    <property type="protein sequence ID" value="TKD08410.1"/>
    <property type="molecule type" value="Genomic_DNA"/>
</dbReference>
<feature type="domain" description="Histidine kinase/HSP90-like ATPase" evidence="2">
    <location>
        <begin position="110"/>
        <end position="178"/>
    </location>
</feature>
<dbReference type="OrthoDB" id="5481952at2"/>
<dbReference type="InterPro" id="IPR003594">
    <property type="entry name" value="HATPase_dom"/>
</dbReference>
<dbReference type="Gene3D" id="3.30.565.10">
    <property type="entry name" value="Histidine kinase-like ATPase, C-terminal domain"/>
    <property type="match status" value="1"/>
</dbReference>
<dbReference type="Proteomes" id="UP000309215">
    <property type="component" value="Unassembled WGS sequence"/>
</dbReference>
<dbReference type="Pfam" id="PF02518">
    <property type="entry name" value="HATPase_c"/>
    <property type="match status" value="1"/>
</dbReference>
<keyword evidence="4" id="KW-1185">Reference proteome</keyword>
<protein>
    <submittedName>
        <fullName evidence="3">ATP-binding protein</fullName>
    </submittedName>
</protein>
<gene>
    <name evidence="3" type="ORF">E8A74_15945</name>
</gene>
<dbReference type="AlphaFoldDB" id="A0A4U1JCN8"/>
<evidence type="ECO:0000313" key="4">
    <source>
        <dbReference type="Proteomes" id="UP000309215"/>
    </source>
</evidence>
<evidence type="ECO:0000259" key="2">
    <source>
        <dbReference type="Pfam" id="PF02518"/>
    </source>
</evidence>
<dbReference type="RefSeq" id="WP_136929870.1">
    <property type="nucleotide sequence ID" value="NZ_SSMQ01000014.1"/>
</dbReference>
<dbReference type="InterPro" id="IPR036890">
    <property type="entry name" value="HATPase_C_sf"/>
</dbReference>
<proteinExistence type="predicted"/>
<sequence>MATARSAPDSSPLGTPPAEQSAHVGPFTRTHIDLAAARAGGIARGGVREGELCFLGSLHELVAIGLYRPALVALVSGAGAPARPPMDRAYLLKILDEEVGRQFGHPLRPVVELVLNAIDATPEHPARVDVRVREGVVTVTDDGIGMDLRTILSRLLVPFATDKRAGVDLGRFGVGFFSVIGLGLPDPTSLSIEVETGDGTSGWSLSVLADGPEPSSLVCAIRKLTPRAGTRVQVRSSLIEAEPLRAYLRDALHFFPKERAIVNLDSAPLNDGRYLAGGSHFTDALSPEDPSRVARFYVGGRALVTGICAATYHAGVKVEGCLAIPELALIDFPSAVELTEGRDALKPCRNFRATAASFYRRLVDLARAPGTSRKAADRLAEVAAQISALMLQSAAWNEVAPELARALLGPDRYLVGPERREPLIGFLGSNVESRLFVPESFWAEREWQGFIPGERELLARELEIDHAESLSSLARRRPDLPGIVELARRSERPEAVPVALARGRKNAPGPLPCLGTRHALLVREDAPAVARRVGWSEQYALRVAFDRATGMREPDLERELIVSEPIGVTGTA</sequence>